<dbReference type="RefSeq" id="WP_011178219.1">
    <property type="nucleotide sequence ID" value="NC_005877.1"/>
</dbReference>
<accession>Q6KZ49</accession>
<dbReference type="Gene3D" id="2.40.50.140">
    <property type="entry name" value="Nucleic acid-binding proteins"/>
    <property type="match status" value="1"/>
</dbReference>
<evidence type="ECO:0000313" key="1">
    <source>
        <dbReference type="EMBL" id="AAT44003.1"/>
    </source>
</evidence>
<reference evidence="1 2" key="1">
    <citation type="journal article" date="2004" name="Proc. Natl. Acad. Sci. U.S.A.">
        <title>Genome sequence of Picrophilus torridus and its implications for life around pH 0.</title>
        <authorList>
            <person name="Futterer O."/>
            <person name="Angelov A."/>
            <person name="Liesegang H."/>
            <person name="Gottschalk G."/>
            <person name="Schleper C."/>
            <person name="Schepers B."/>
            <person name="Dock C."/>
            <person name="Antranikian G."/>
            <person name="Liebl W."/>
        </authorList>
    </citation>
    <scope>NUCLEOTIDE SEQUENCE [LARGE SCALE GENOMIC DNA]</scope>
    <source>
        <strain evidence="2">ATCC 700027 / DSM 9790 / JCM 10055 / NBRC 100828</strain>
    </source>
</reference>
<organism evidence="1 2">
    <name type="scientific">Picrophilus torridus (strain ATCC 700027 / DSM 9790 / JCM 10055 / NBRC 100828 / KAW 2/3)</name>
    <dbReference type="NCBI Taxonomy" id="1122961"/>
    <lineage>
        <taxon>Archaea</taxon>
        <taxon>Methanobacteriati</taxon>
        <taxon>Thermoplasmatota</taxon>
        <taxon>Thermoplasmata</taxon>
        <taxon>Thermoplasmatales</taxon>
        <taxon>Picrophilaceae</taxon>
        <taxon>Picrophilus</taxon>
    </lineage>
</organism>
<gene>
    <name evidence="1" type="ordered locus">PTO1418</name>
</gene>
<dbReference type="InterPro" id="IPR012340">
    <property type="entry name" value="NA-bd_OB-fold"/>
</dbReference>
<evidence type="ECO:0000313" key="2">
    <source>
        <dbReference type="Proteomes" id="UP000000438"/>
    </source>
</evidence>
<dbReference type="InParanoid" id="Q6KZ49"/>
<dbReference type="Proteomes" id="UP000000438">
    <property type="component" value="Chromosome"/>
</dbReference>
<dbReference type="HOGENOM" id="CLU_1021648_0_0_2"/>
<sequence>MNFPKRERSYWIFSKELKDSNIIDENDDKYVITPLGSRLRRLFIAGSVTYKNSDDKMIKATVSDGLGSFYLTSFKNDYHEDVNDVLNSIGTGDLLSVMGKISYFKNNEDIFYFSIVPELVSVISDNERRFWSYRTLYISRRKLMAIREAFKDDVTSETLTGLGYSIDEAESAIRAKKYYNNYDFNGYLQMISSINFENGIQQESQNYYDIILDYIKNNDDGTGCRYDDIVIAARNAKISQDKVDEILNYLGSQGDIYEVSLKRYKALI</sequence>
<name>Q6KZ49_PICTO</name>
<dbReference type="CDD" id="cd03524">
    <property type="entry name" value="RPA2_OBF_family"/>
    <property type="match status" value="1"/>
</dbReference>
<dbReference type="eggNOG" id="arCOG02258">
    <property type="taxonomic scope" value="Archaea"/>
</dbReference>
<dbReference type="GeneID" id="2844034"/>
<dbReference type="EMBL" id="AE017261">
    <property type="protein sequence ID" value="AAT44003.1"/>
    <property type="molecule type" value="Genomic_DNA"/>
</dbReference>
<evidence type="ECO:0008006" key="3">
    <source>
        <dbReference type="Google" id="ProtNLM"/>
    </source>
</evidence>
<dbReference type="PaxDb" id="263820-PTO1418"/>
<dbReference type="KEGG" id="pto:PTO1418"/>
<dbReference type="Gene3D" id="1.10.10.10">
    <property type="entry name" value="Winged helix-like DNA-binding domain superfamily/Winged helix DNA-binding domain"/>
    <property type="match status" value="1"/>
</dbReference>
<dbReference type="SUPFAM" id="SSF50249">
    <property type="entry name" value="Nucleic acid-binding proteins"/>
    <property type="match status" value="1"/>
</dbReference>
<protein>
    <recommendedName>
        <fullName evidence="3">OB-fold nucleic acid binding domain protein</fullName>
    </recommendedName>
</protein>
<dbReference type="AlphaFoldDB" id="Q6KZ49"/>
<dbReference type="OrthoDB" id="56523at2157"/>
<dbReference type="InterPro" id="IPR036388">
    <property type="entry name" value="WH-like_DNA-bd_sf"/>
</dbReference>
<proteinExistence type="predicted"/>
<dbReference type="STRING" id="263820.PTO1418"/>